<accession>A0A1G1WB21</accession>
<evidence type="ECO:0000313" key="1">
    <source>
        <dbReference type="EMBL" id="OGY24892.1"/>
    </source>
</evidence>
<name>A0A1G1WB21_9BACT</name>
<protein>
    <recommendedName>
        <fullName evidence="3">Bacteriocin-protection protein, YdeI/OmpD-associated family</fullName>
    </recommendedName>
</protein>
<evidence type="ECO:0000313" key="2">
    <source>
        <dbReference type="Proteomes" id="UP000178162"/>
    </source>
</evidence>
<dbReference type="Pfam" id="PF13376">
    <property type="entry name" value="OmdA"/>
    <property type="match status" value="1"/>
</dbReference>
<gene>
    <name evidence="1" type="ORF">A2134_02485</name>
</gene>
<evidence type="ECO:0008006" key="3">
    <source>
        <dbReference type="Google" id="ProtNLM"/>
    </source>
</evidence>
<dbReference type="EMBL" id="MHCR01000029">
    <property type="protein sequence ID" value="OGY24892.1"/>
    <property type="molecule type" value="Genomic_DNA"/>
</dbReference>
<dbReference type="AlphaFoldDB" id="A0A1G1WB21"/>
<reference evidence="1 2" key="1">
    <citation type="journal article" date="2016" name="Nat. Commun.">
        <title>Thousands of microbial genomes shed light on interconnected biogeochemical processes in an aquifer system.</title>
        <authorList>
            <person name="Anantharaman K."/>
            <person name="Brown C.T."/>
            <person name="Hug L.A."/>
            <person name="Sharon I."/>
            <person name="Castelle C.J."/>
            <person name="Probst A.J."/>
            <person name="Thomas B.C."/>
            <person name="Singh A."/>
            <person name="Wilkins M.J."/>
            <person name="Karaoz U."/>
            <person name="Brodie E.L."/>
            <person name="Williams K.H."/>
            <person name="Hubbard S.S."/>
            <person name="Banfield J.F."/>
        </authorList>
    </citation>
    <scope>NUCLEOTIDE SEQUENCE [LARGE SCALE GENOMIC DNA]</scope>
</reference>
<sequence length="189" mass="22242">MSEDKQIYFPDRKTWRAWLAENHDKVKSIWLVHDKVSSPVSRLSYEDIVEEALCFGWIDSTVKKRDDNRSMIYLSVRKPKSIWAKSNKDRIEKLIKNGLMTRTGLEVVERAKEDGSWNQFDVVEELVLPKELKKAFAKNKKAAEGFENFSVSVRKQILYFIYSAKQRETREKRVEKLLPSLEANKNPFI</sequence>
<dbReference type="Proteomes" id="UP000178162">
    <property type="component" value="Unassembled WGS sequence"/>
</dbReference>
<organism evidence="1 2">
    <name type="scientific">Candidatus Woykebacteria bacterium RBG_16_39_9b</name>
    <dbReference type="NCBI Taxonomy" id="1802595"/>
    <lineage>
        <taxon>Bacteria</taxon>
        <taxon>Candidatus Woykeibacteriota</taxon>
    </lineage>
</organism>
<proteinExistence type="predicted"/>
<comment type="caution">
    <text evidence="1">The sequence shown here is derived from an EMBL/GenBank/DDBJ whole genome shotgun (WGS) entry which is preliminary data.</text>
</comment>
<dbReference type="STRING" id="1802595.A2134_02485"/>